<accession>D3HSD4</accession>
<evidence type="ECO:0000313" key="2">
    <source>
        <dbReference type="Proteomes" id="UP000001060"/>
    </source>
</evidence>
<sequence length="63" mass="6968">MNREKVIKQIIEQFEKNIKHASDDTLKDIQDGKLTISLSPALEKESGGLKYSGSGRTYIGSSI</sequence>
<dbReference type="OrthoDB" id="5653869at2"/>
<dbReference type="HOGENOM" id="CLU_2880362_0_0_6"/>
<proteinExistence type="predicted"/>
<gene>
    <name evidence="1" type="ordered locus">LLO_1456</name>
</gene>
<reference evidence="1 2" key="1">
    <citation type="journal article" date="2010" name="PLoS Genet.">
        <title>Analysis of the Legionella longbeachae genome and transcriptome uncovers unique strategies to cause Legionnaires' disease.</title>
        <authorList>
            <person name="Cazalet C."/>
            <person name="Gomez-Valero L."/>
            <person name="Rusniok C."/>
            <person name="Lomma M."/>
            <person name="Dervins-Ravault D."/>
            <person name="Newton H."/>
            <person name="Sansom F."/>
            <person name="Jarraud S."/>
            <person name="Zidane N."/>
            <person name="Ma L."/>
            <person name="Bouchier C."/>
            <person name="Etienne J."/>
            <person name="Hartland E."/>
            <person name="Buchrieser C."/>
        </authorList>
    </citation>
    <scope>NUCLEOTIDE SEQUENCE [LARGE SCALE GENOMIC DNA]</scope>
    <source>
        <strain evidence="1 2">NSW150</strain>
    </source>
</reference>
<dbReference type="GeneID" id="40925684"/>
<keyword evidence="2" id="KW-1185">Reference proteome</keyword>
<name>D3HSD4_LEGLN</name>
<dbReference type="AlphaFoldDB" id="D3HSD4"/>
<organism evidence="1 2">
    <name type="scientific">Legionella longbeachae serogroup 1 (strain NSW150)</name>
    <dbReference type="NCBI Taxonomy" id="661367"/>
    <lineage>
        <taxon>Bacteria</taxon>
        <taxon>Pseudomonadati</taxon>
        <taxon>Pseudomonadota</taxon>
        <taxon>Gammaproteobacteria</taxon>
        <taxon>Legionellales</taxon>
        <taxon>Legionellaceae</taxon>
        <taxon>Legionella</taxon>
    </lineage>
</organism>
<dbReference type="Proteomes" id="UP000001060">
    <property type="component" value="Chromosome"/>
</dbReference>
<dbReference type="RefSeq" id="WP_003631781.1">
    <property type="nucleotide sequence ID" value="NC_013861.1"/>
</dbReference>
<evidence type="ECO:0000313" key="1">
    <source>
        <dbReference type="EMBL" id="CBJ11822.1"/>
    </source>
</evidence>
<protein>
    <submittedName>
        <fullName evidence="1">Uncharacterized protein</fullName>
    </submittedName>
</protein>
<dbReference type="KEGG" id="llo:LLO_1456"/>
<dbReference type="EMBL" id="FN650140">
    <property type="protein sequence ID" value="CBJ11822.1"/>
    <property type="molecule type" value="Genomic_DNA"/>
</dbReference>